<proteinExistence type="predicted"/>
<dbReference type="HOGENOM" id="CLU_2640974_0_0_1"/>
<dbReference type="AlphaFoldDB" id="T1GHX2"/>
<reference evidence="1" key="2">
    <citation type="submission" date="2015-06" db="UniProtKB">
        <authorList>
            <consortium name="EnsemblMetazoa"/>
        </authorList>
    </citation>
    <scope>IDENTIFICATION</scope>
</reference>
<sequence>MSPYTLERIHETQFHVSGREGGTQIHPCQRCANYGPQICLVLDFDLFHCLSLVRVTLKSLQRRLRLFLQPSTNFVVR</sequence>
<dbReference type="EnsemblMetazoa" id="MESCA003035-RA">
    <property type="protein sequence ID" value="MESCA003035-PA"/>
    <property type="gene ID" value="MESCA003035"/>
</dbReference>
<protein>
    <submittedName>
        <fullName evidence="1">Uncharacterized protein</fullName>
    </submittedName>
</protein>
<name>T1GHX2_MEGSC</name>
<evidence type="ECO:0000313" key="2">
    <source>
        <dbReference type="Proteomes" id="UP000015102"/>
    </source>
</evidence>
<reference evidence="2" key="1">
    <citation type="submission" date="2013-02" db="EMBL/GenBank/DDBJ databases">
        <authorList>
            <person name="Hughes D."/>
        </authorList>
    </citation>
    <scope>NUCLEOTIDE SEQUENCE</scope>
    <source>
        <strain>Durham</strain>
        <strain evidence="2">NC isolate 2 -- Noor lab</strain>
    </source>
</reference>
<keyword evidence="2" id="KW-1185">Reference proteome</keyword>
<dbReference type="Proteomes" id="UP000015102">
    <property type="component" value="Unassembled WGS sequence"/>
</dbReference>
<evidence type="ECO:0000313" key="1">
    <source>
        <dbReference type="EnsemblMetazoa" id="MESCA003035-PA"/>
    </source>
</evidence>
<accession>T1GHX2</accession>
<dbReference type="EMBL" id="CAQQ02196208">
    <property type="status" value="NOT_ANNOTATED_CDS"/>
    <property type="molecule type" value="Genomic_DNA"/>
</dbReference>
<organism evidence="1 2">
    <name type="scientific">Megaselia scalaris</name>
    <name type="common">Humpbacked fly</name>
    <name type="synonym">Phora scalaris</name>
    <dbReference type="NCBI Taxonomy" id="36166"/>
    <lineage>
        <taxon>Eukaryota</taxon>
        <taxon>Metazoa</taxon>
        <taxon>Ecdysozoa</taxon>
        <taxon>Arthropoda</taxon>
        <taxon>Hexapoda</taxon>
        <taxon>Insecta</taxon>
        <taxon>Pterygota</taxon>
        <taxon>Neoptera</taxon>
        <taxon>Endopterygota</taxon>
        <taxon>Diptera</taxon>
        <taxon>Brachycera</taxon>
        <taxon>Muscomorpha</taxon>
        <taxon>Platypezoidea</taxon>
        <taxon>Phoridae</taxon>
        <taxon>Megaseliini</taxon>
        <taxon>Megaselia</taxon>
    </lineage>
</organism>